<evidence type="ECO:0000313" key="1">
    <source>
        <dbReference type="EMBL" id="EFK57446.1"/>
    </source>
</evidence>
<reference evidence="1" key="1">
    <citation type="submission" date="2010-07" db="EMBL/GenBank/DDBJ databases">
        <authorList>
            <person name="Muzny D."/>
            <person name="Qin X."/>
            <person name="Buhay C."/>
            <person name="Dugan-Rocha S."/>
            <person name="Ding Y."/>
            <person name="Chen G."/>
            <person name="Hawes A."/>
            <person name="Holder M."/>
            <person name="Jhangiani S."/>
            <person name="Johnson A."/>
            <person name="Khan Z."/>
            <person name="Li Z."/>
            <person name="Liu W."/>
            <person name="Liu X."/>
            <person name="Perez L."/>
            <person name="Shen H."/>
            <person name="Wang Q."/>
            <person name="Watt J."/>
            <person name="Xi L."/>
            <person name="Xin Y."/>
            <person name="Zhou J."/>
            <person name="Deng J."/>
            <person name="Jiang H."/>
            <person name="Liu Y."/>
            <person name="Qu J."/>
            <person name="Song X.-Z."/>
            <person name="Zhang L."/>
            <person name="Villasana D."/>
            <person name="Johnson A."/>
            <person name="Liu J."/>
            <person name="Liyanage D."/>
            <person name="Lorensuhewa L."/>
            <person name="Robinson T."/>
            <person name="Song A."/>
            <person name="Song B.-B."/>
            <person name="Dinh H."/>
            <person name="Thornton R."/>
            <person name="Coyle M."/>
            <person name="Francisco L."/>
            <person name="Jackson L."/>
            <person name="Javaid M."/>
            <person name="Korchina V."/>
            <person name="Kovar C."/>
            <person name="Mata R."/>
            <person name="Mathew T."/>
            <person name="Ngo R."/>
            <person name="Nguyen L."/>
            <person name="Nguyen N."/>
            <person name="Okwuonu G."/>
            <person name="Ongeri F."/>
            <person name="Pham C."/>
            <person name="Simmons D."/>
            <person name="Wilczek-Boney K."/>
            <person name="Hale W."/>
            <person name="Jakkamsetti A."/>
            <person name="Pham P."/>
            <person name="Ruth R."/>
            <person name="San Lucas F."/>
            <person name="Warren J."/>
            <person name="Zhang J."/>
            <person name="Zhao Z."/>
            <person name="Zhou C."/>
            <person name="Zhu D."/>
            <person name="Lee S."/>
            <person name="Bess C."/>
            <person name="Blankenburg K."/>
            <person name="Forbes L."/>
            <person name="Fu Q."/>
            <person name="Gubbala S."/>
            <person name="Hirani K."/>
            <person name="Jayaseelan J.C."/>
            <person name="Lara F."/>
            <person name="Munidasa M."/>
            <person name="Palculict T."/>
            <person name="Patil S."/>
            <person name="Pu L.-L."/>
            <person name="Saada N."/>
            <person name="Tang L."/>
            <person name="Weissenberger G."/>
            <person name="Zhu Y."/>
            <person name="Hemphill L."/>
            <person name="Shang Y."/>
            <person name="Youmans B."/>
            <person name="Ayvaz T."/>
            <person name="Ross M."/>
            <person name="Santibanez J."/>
            <person name="Aqrawi P."/>
            <person name="Gross S."/>
            <person name="Joshi V."/>
            <person name="Fowler G."/>
            <person name="Nazareth L."/>
            <person name="Reid J."/>
            <person name="Worley K."/>
            <person name="Petrosino J."/>
            <person name="Highlander S."/>
            <person name="Gibbs R."/>
        </authorList>
    </citation>
    <scope>NUCLEOTIDE SEQUENCE [LARGE SCALE GENOMIC DNA]</scope>
    <source>
        <strain evidence="1">ATCC 33861</strain>
    </source>
</reference>
<organism evidence="1 2">
    <name type="scientific">Sphingobacterium spiritivorum ATCC 33861</name>
    <dbReference type="NCBI Taxonomy" id="525373"/>
    <lineage>
        <taxon>Bacteria</taxon>
        <taxon>Pseudomonadati</taxon>
        <taxon>Bacteroidota</taxon>
        <taxon>Sphingobacteriia</taxon>
        <taxon>Sphingobacteriales</taxon>
        <taxon>Sphingobacteriaceae</taxon>
        <taxon>Sphingobacterium</taxon>
    </lineage>
</organism>
<gene>
    <name evidence="1" type="ORF">HMPREF0766_12519</name>
</gene>
<keyword evidence="2" id="KW-1185">Reference proteome</keyword>
<dbReference type="HOGENOM" id="CLU_3296703_0_0_10"/>
<dbReference type="AlphaFoldDB" id="D7VNE9"/>
<evidence type="ECO:0000313" key="2">
    <source>
        <dbReference type="Proteomes" id="UP000006258"/>
    </source>
</evidence>
<proteinExistence type="predicted"/>
<comment type="caution">
    <text evidence="1">The sequence shown here is derived from an EMBL/GenBank/DDBJ whole genome shotgun (WGS) entry which is preliminary data.</text>
</comment>
<name>D7VNE9_SPHSI</name>
<accession>D7VNE9</accession>
<dbReference type="Proteomes" id="UP000006258">
    <property type="component" value="Unassembled WGS sequence"/>
</dbReference>
<sequence length="40" mass="4772">MQKFVLTCYFLFFIKLHFEKITTSFFVLSNCELLNLTSGF</sequence>
<dbReference type="EMBL" id="ACHA02000011">
    <property type="protein sequence ID" value="EFK57446.1"/>
    <property type="molecule type" value="Genomic_DNA"/>
</dbReference>
<protein>
    <submittedName>
        <fullName evidence="1">Uncharacterized protein</fullName>
    </submittedName>
</protein>